<gene>
    <name evidence="1" type="ORF">AVEN_95301_1</name>
</gene>
<evidence type="ECO:0000313" key="2">
    <source>
        <dbReference type="Proteomes" id="UP000499080"/>
    </source>
</evidence>
<proteinExistence type="predicted"/>
<evidence type="ECO:0000313" key="1">
    <source>
        <dbReference type="EMBL" id="GBN03180.1"/>
    </source>
</evidence>
<organism evidence="1 2">
    <name type="scientific">Araneus ventricosus</name>
    <name type="common">Orbweaver spider</name>
    <name type="synonym">Epeira ventricosa</name>
    <dbReference type="NCBI Taxonomy" id="182803"/>
    <lineage>
        <taxon>Eukaryota</taxon>
        <taxon>Metazoa</taxon>
        <taxon>Ecdysozoa</taxon>
        <taxon>Arthropoda</taxon>
        <taxon>Chelicerata</taxon>
        <taxon>Arachnida</taxon>
        <taxon>Araneae</taxon>
        <taxon>Araneomorphae</taxon>
        <taxon>Entelegynae</taxon>
        <taxon>Araneoidea</taxon>
        <taxon>Araneidae</taxon>
        <taxon>Araneus</taxon>
    </lineage>
</organism>
<name>A0A4Y2KMN4_ARAVE</name>
<keyword evidence="2" id="KW-1185">Reference proteome</keyword>
<reference evidence="1 2" key="1">
    <citation type="journal article" date="2019" name="Sci. Rep.">
        <title>Orb-weaving spider Araneus ventricosus genome elucidates the spidroin gene catalogue.</title>
        <authorList>
            <person name="Kono N."/>
            <person name="Nakamura H."/>
            <person name="Ohtoshi R."/>
            <person name="Moran D.A.P."/>
            <person name="Shinohara A."/>
            <person name="Yoshida Y."/>
            <person name="Fujiwara M."/>
            <person name="Mori M."/>
            <person name="Tomita M."/>
            <person name="Arakawa K."/>
        </authorList>
    </citation>
    <scope>NUCLEOTIDE SEQUENCE [LARGE SCALE GENOMIC DNA]</scope>
</reference>
<protein>
    <submittedName>
        <fullName evidence="1">Uncharacterized protein</fullName>
    </submittedName>
</protein>
<dbReference type="AlphaFoldDB" id="A0A4Y2KMN4"/>
<sequence>MCNPTVTPLTPWCGFRSDASVSVSSQMKLTESTVIQKQKARSRRNHLLARDAGYGMLQVRNTICCCQRAERVPNVIHRLWNHKAGSNQ</sequence>
<accession>A0A4Y2KMN4</accession>
<dbReference type="EMBL" id="BGPR01004772">
    <property type="protein sequence ID" value="GBN03180.1"/>
    <property type="molecule type" value="Genomic_DNA"/>
</dbReference>
<comment type="caution">
    <text evidence="1">The sequence shown here is derived from an EMBL/GenBank/DDBJ whole genome shotgun (WGS) entry which is preliminary data.</text>
</comment>
<dbReference type="Proteomes" id="UP000499080">
    <property type="component" value="Unassembled WGS sequence"/>
</dbReference>